<dbReference type="NCBIfam" id="NF008028">
    <property type="entry name" value="PRK10759.1"/>
    <property type="match status" value="1"/>
</dbReference>
<keyword evidence="1" id="KW-0732">Signal</keyword>
<name>A0ABY4E0V9_9NEIS</name>
<proteinExistence type="predicted"/>
<dbReference type="PANTHER" id="PTHR35462">
    <property type="match status" value="1"/>
</dbReference>
<dbReference type="Proteomes" id="UP000832011">
    <property type="component" value="Chromosome"/>
</dbReference>
<dbReference type="Pfam" id="PF10043">
    <property type="entry name" value="DUF2279"/>
    <property type="match status" value="1"/>
</dbReference>
<keyword evidence="2" id="KW-0449">Lipoprotein</keyword>
<evidence type="ECO:0000313" key="3">
    <source>
        <dbReference type="Proteomes" id="UP000832011"/>
    </source>
</evidence>
<dbReference type="InterPro" id="IPR018736">
    <property type="entry name" value="DUF2279_periplasmic_lipo"/>
</dbReference>
<reference evidence="2 3" key="1">
    <citation type="journal article" date="2022" name="Res Sq">
        <title>Evolution of multicellular longitudinally dividing oral cavity symbionts (Neisseriaceae).</title>
        <authorList>
            <person name="Nyongesa S."/>
            <person name="Weber P."/>
            <person name="Bernet E."/>
            <person name="Pullido F."/>
            <person name="Nieckarz M."/>
            <person name="Delaby M."/>
            <person name="Nieves C."/>
            <person name="Viehboeck T."/>
            <person name="Krause N."/>
            <person name="Rivera-Millot A."/>
            <person name="Nakamura A."/>
            <person name="Vischer N."/>
            <person name="VanNieuwenhze M."/>
            <person name="Brun Y."/>
            <person name="Cava F."/>
            <person name="Bulgheresi S."/>
            <person name="Veyrier F."/>
        </authorList>
    </citation>
    <scope>NUCLEOTIDE SEQUENCE [LARGE SCALE GENOMIC DNA]</scope>
    <source>
        <strain evidence="2 3">SN4</strain>
    </source>
</reference>
<dbReference type="RefSeq" id="WP_108721543.1">
    <property type="nucleotide sequence ID" value="NZ_CABKVG010000010.1"/>
</dbReference>
<accession>A0ABY4E0V9</accession>
<dbReference type="PANTHER" id="PTHR35462:SF2">
    <property type="entry name" value="TRANSMEMBRANE PROTEIN"/>
    <property type="match status" value="1"/>
</dbReference>
<evidence type="ECO:0000256" key="1">
    <source>
        <dbReference type="SAM" id="SignalP"/>
    </source>
</evidence>
<gene>
    <name evidence="2" type="ORF">LVJ82_00100</name>
</gene>
<organism evidence="2 3">
    <name type="scientific">Vitreoscilla massiliensis</name>
    <dbReference type="NCBI Taxonomy" id="1689272"/>
    <lineage>
        <taxon>Bacteria</taxon>
        <taxon>Pseudomonadati</taxon>
        <taxon>Pseudomonadota</taxon>
        <taxon>Betaproteobacteria</taxon>
        <taxon>Neisseriales</taxon>
        <taxon>Neisseriaceae</taxon>
        <taxon>Vitreoscilla</taxon>
    </lineage>
</organism>
<feature type="chain" id="PRO_5046288711" evidence="1">
    <location>
        <begin position="32"/>
        <end position="118"/>
    </location>
</feature>
<protein>
    <submittedName>
        <fullName evidence="2">YfiM family lipoprotein</fullName>
    </submittedName>
</protein>
<feature type="signal peptide" evidence="1">
    <location>
        <begin position="1"/>
        <end position="31"/>
    </location>
</feature>
<evidence type="ECO:0000313" key="2">
    <source>
        <dbReference type="EMBL" id="UOO89423.1"/>
    </source>
</evidence>
<sequence length="118" mass="12641">MHERHAYRPLLKVFTLLCLLLCNACTTFHYADDAWTGRDKAKHFAVSAALSAAATHAAANHSDRRGQQAAIGIGVSLALGTSKELRDARGGGSGFSWRDMAYNVAGALTGYGLYRATQ</sequence>
<keyword evidence="3" id="KW-1185">Reference proteome</keyword>
<dbReference type="EMBL" id="CP091511">
    <property type="protein sequence ID" value="UOO89423.1"/>
    <property type="molecule type" value="Genomic_DNA"/>
</dbReference>